<dbReference type="GO" id="GO:0005840">
    <property type="term" value="C:ribosome"/>
    <property type="evidence" value="ECO:0007669"/>
    <property type="project" value="UniProtKB-KW"/>
</dbReference>
<proteinExistence type="predicted"/>
<dbReference type="EMBL" id="CP027432">
    <property type="protein sequence ID" value="QCI28452.1"/>
    <property type="molecule type" value="Genomic_DNA"/>
</dbReference>
<dbReference type="Proteomes" id="UP000298805">
    <property type="component" value="Chromosome"/>
</dbReference>
<evidence type="ECO:0000313" key="5">
    <source>
        <dbReference type="Proteomes" id="UP000298805"/>
    </source>
</evidence>
<organism evidence="3 4">
    <name type="scientific">Caminibacter pacificus</name>
    <dbReference type="NCBI Taxonomy" id="1424653"/>
    <lineage>
        <taxon>Bacteria</taxon>
        <taxon>Pseudomonadati</taxon>
        <taxon>Campylobacterota</taxon>
        <taxon>Epsilonproteobacteria</taxon>
        <taxon>Nautiliales</taxon>
        <taxon>Nautiliaceae</taxon>
        <taxon>Caminibacter</taxon>
    </lineage>
</organism>
<dbReference type="InterPro" id="IPR003776">
    <property type="entry name" value="YcaO-like_dom"/>
</dbReference>
<protein>
    <submittedName>
        <fullName evidence="3">Ribosomal protein S12 methylthiotransferase accessory factor</fullName>
    </submittedName>
</protein>
<dbReference type="PANTHER" id="PTHR37809">
    <property type="entry name" value="RIBOSOMAL PROTEIN S12 METHYLTHIOTRANSFERASE ACCESSORY FACTOR YCAO"/>
    <property type="match status" value="1"/>
</dbReference>
<evidence type="ECO:0000313" key="2">
    <source>
        <dbReference type="EMBL" id="QCI28452.1"/>
    </source>
</evidence>
<keyword evidence="3" id="KW-0689">Ribosomal protein</keyword>
<gene>
    <name evidence="2" type="ORF">C6V80_05610</name>
    <name evidence="3" type="ORF">EDC58_0304</name>
</gene>
<reference evidence="5" key="1">
    <citation type="submission" date="2018-03" db="EMBL/GenBank/DDBJ databases">
        <title>A comparative analysis of the Nautiliaceae.</title>
        <authorList>
            <person name="Grosche A."/>
            <person name="Smedile F."/>
            <person name="Vetriani C."/>
        </authorList>
    </citation>
    <scope>NUCLEOTIDE SEQUENCE [LARGE SCALE GENOMIC DNA]</scope>
    <source>
        <strain evidence="5">TB6</strain>
    </source>
</reference>
<accession>A0AAJ4UYH4</accession>
<dbReference type="RefSeq" id="WP_123351734.1">
    <property type="nucleotide sequence ID" value="NZ_CP027432.2"/>
</dbReference>
<evidence type="ECO:0000313" key="3">
    <source>
        <dbReference type="EMBL" id="ROR40823.1"/>
    </source>
</evidence>
<name>A0AAJ4UYH4_9BACT</name>
<dbReference type="EMBL" id="RJVK01000001">
    <property type="protein sequence ID" value="ROR40823.1"/>
    <property type="molecule type" value="Genomic_DNA"/>
</dbReference>
<keyword evidence="3" id="KW-0687">Ribonucleoprotein</keyword>
<dbReference type="Proteomes" id="UP000272781">
    <property type="component" value="Unassembled WGS sequence"/>
</dbReference>
<dbReference type="Gene3D" id="3.30.160.660">
    <property type="match status" value="1"/>
</dbReference>
<evidence type="ECO:0000313" key="4">
    <source>
        <dbReference type="Proteomes" id="UP000272781"/>
    </source>
</evidence>
<reference evidence="3 4" key="2">
    <citation type="submission" date="2018-11" db="EMBL/GenBank/DDBJ databases">
        <title>Genomic Encyclopedia of Type Strains, Phase IV (KMG-IV): sequencing the most valuable type-strain genomes for metagenomic binning, comparative biology and taxonomic classification.</title>
        <authorList>
            <person name="Goeker M."/>
        </authorList>
    </citation>
    <scope>NUCLEOTIDE SEQUENCE [LARGE SCALE GENOMIC DNA]</scope>
    <source>
        <strain evidence="3 4">DSM 27783</strain>
    </source>
</reference>
<sequence>MREFLEKLGVKTLFSYTKPTSNVYNVTLNAIDLPFVSFGKGESLDEALNSAYGEMCERILTRNFLEEYYINALYPDAIVTDKFLNEPLREFYKIDELEKEELLDFNSDVFDILSIPFTNPKTGEIVYFPINIVQNLYASNGMAFYSDLKTAYYNAKTEIIERFVKYEVIRYTLSIPKISHPLNDEFIQVYDATLGGKYPVMAVSFIKDNEIILSFGCDLDREKAIKKAYLELFQTELKKRGKLIDDDSVKDSFNLTKHFIDLSGDVHINFLKKPYFKEAKWDFDNLGVFKEDEYIKIYTAQNFYAVHLIIPQISEIYPIDDLIYHNINKGKFIRKDILQRQNKQKVIDYIYEHGAWDIGQFIGVIFDKKYTLENLDELYEGYEFGSEYQNILKLSKELNALR</sequence>
<reference evidence="2" key="3">
    <citation type="submission" date="2019-06" db="EMBL/GenBank/DDBJ databases">
        <title>A comparative analysis of the Nautiliaceae.</title>
        <authorList>
            <person name="Grosche A."/>
            <person name="Smedile F."/>
            <person name="Vetriani C."/>
        </authorList>
    </citation>
    <scope>NUCLEOTIDE SEQUENCE</scope>
    <source>
        <strain evidence="2">TB6</strain>
    </source>
</reference>
<keyword evidence="5" id="KW-1185">Reference proteome</keyword>
<dbReference type="Pfam" id="PF02624">
    <property type="entry name" value="YcaO"/>
    <property type="match status" value="1"/>
</dbReference>
<feature type="domain" description="YcaO" evidence="1">
    <location>
        <begin position="39"/>
        <end position="402"/>
    </location>
</feature>
<dbReference type="PANTHER" id="PTHR37809:SF1">
    <property type="entry name" value="RIBOSOMAL PROTEIN S12 METHYLTHIOTRANSFERASE ACCESSORY FACTOR YCAO"/>
    <property type="match status" value="1"/>
</dbReference>
<dbReference type="PROSITE" id="PS51664">
    <property type="entry name" value="YCAO"/>
    <property type="match status" value="1"/>
</dbReference>
<dbReference type="AlphaFoldDB" id="A0AAJ4UYH4"/>
<evidence type="ECO:0000259" key="1">
    <source>
        <dbReference type="PROSITE" id="PS51664"/>
    </source>
</evidence>